<dbReference type="InterPro" id="IPR051399">
    <property type="entry name" value="RNA-guided_DNA_endo/Transpos"/>
</dbReference>
<dbReference type="GO" id="GO:0003677">
    <property type="term" value="F:DNA binding"/>
    <property type="evidence" value="ECO:0007669"/>
    <property type="project" value="UniProtKB-KW"/>
</dbReference>
<evidence type="ECO:0000256" key="4">
    <source>
        <dbReference type="ARBA" id="ARBA00022723"/>
    </source>
</evidence>
<dbReference type="Pfam" id="PF01385">
    <property type="entry name" value="OrfB_IS605"/>
    <property type="match status" value="1"/>
</dbReference>
<dbReference type="Pfam" id="PF07282">
    <property type="entry name" value="Cas12f1-like_TNB"/>
    <property type="match status" value="1"/>
</dbReference>
<evidence type="ECO:0000256" key="7">
    <source>
        <dbReference type="ARBA" id="ARBA00023172"/>
    </source>
</evidence>
<dbReference type="GO" id="GO:0046872">
    <property type="term" value="F:metal ion binding"/>
    <property type="evidence" value="ECO:0007669"/>
    <property type="project" value="UniProtKB-KW"/>
</dbReference>
<evidence type="ECO:0000256" key="3">
    <source>
        <dbReference type="ARBA" id="ARBA00022578"/>
    </source>
</evidence>
<protein>
    <submittedName>
        <fullName evidence="12">Transposase</fullName>
    </submittedName>
</protein>
<dbReference type="AlphaFoldDB" id="A0A552IN10"/>
<comment type="similarity">
    <text evidence="1">In the C-terminal section; belongs to the transposase 35 family.</text>
</comment>
<evidence type="ECO:0000313" key="12">
    <source>
        <dbReference type="EMBL" id="TRU84866.1"/>
    </source>
</evidence>
<keyword evidence="4" id="KW-0479">Metal-binding</keyword>
<keyword evidence="5" id="KW-0862">Zinc</keyword>
<evidence type="ECO:0000313" key="13">
    <source>
        <dbReference type="Proteomes" id="UP000319191"/>
    </source>
</evidence>
<dbReference type="NCBIfam" id="NF040570">
    <property type="entry name" value="guided_TnpB"/>
    <property type="match status" value="1"/>
</dbReference>
<dbReference type="PANTHER" id="PTHR30405:SF25">
    <property type="entry name" value="RNA-GUIDED DNA ENDONUCLEASE INSQ-RELATED"/>
    <property type="match status" value="1"/>
</dbReference>
<name>A0A552IN10_9CHRO</name>
<keyword evidence="7" id="KW-0233">DNA recombination</keyword>
<dbReference type="GO" id="GO:0032196">
    <property type="term" value="P:transposition"/>
    <property type="evidence" value="ECO:0007669"/>
    <property type="project" value="UniProtKB-KW"/>
</dbReference>
<reference evidence="12 13" key="1">
    <citation type="submission" date="2019-01" db="EMBL/GenBank/DDBJ databases">
        <title>Coherence of Microcystis species and biogeography revealed through population genomics.</title>
        <authorList>
            <person name="Perez-Carrascal O.M."/>
            <person name="Terrat Y."/>
            <person name="Giani A."/>
            <person name="Fortin N."/>
            <person name="Tromas N."/>
            <person name="Shapiro B.J."/>
        </authorList>
    </citation>
    <scope>NUCLEOTIDE SEQUENCE [LARGE SCALE GENOMIC DNA]</scope>
    <source>
        <strain evidence="12">Mn_MB_F_20050700_S1D</strain>
    </source>
</reference>
<evidence type="ECO:0000256" key="5">
    <source>
        <dbReference type="ARBA" id="ARBA00022833"/>
    </source>
</evidence>
<organism evidence="12 13">
    <name type="scientific">Microcystis novacekii Mn_MB_F_20050700_S1D</name>
    <dbReference type="NCBI Taxonomy" id="2486266"/>
    <lineage>
        <taxon>Bacteria</taxon>
        <taxon>Bacillati</taxon>
        <taxon>Cyanobacteriota</taxon>
        <taxon>Cyanophyceae</taxon>
        <taxon>Oscillatoriophycideae</taxon>
        <taxon>Chroococcales</taxon>
        <taxon>Microcystaceae</taxon>
        <taxon>Microcystis</taxon>
    </lineage>
</organism>
<evidence type="ECO:0000256" key="8">
    <source>
        <dbReference type="SAM" id="MobiDB-lite"/>
    </source>
</evidence>
<feature type="domain" description="Probable transposase IS891/IS1136/IS1341" evidence="9">
    <location>
        <begin position="168"/>
        <end position="282"/>
    </location>
</feature>
<evidence type="ECO:0000259" key="10">
    <source>
        <dbReference type="Pfam" id="PF07282"/>
    </source>
</evidence>
<gene>
    <name evidence="12" type="ORF">EWV54_17160</name>
</gene>
<evidence type="ECO:0000259" key="11">
    <source>
        <dbReference type="Pfam" id="PF12323"/>
    </source>
</evidence>
<evidence type="ECO:0000259" key="9">
    <source>
        <dbReference type="Pfam" id="PF01385"/>
    </source>
</evidence>
<feature type="domain" description="Transposase putative helix-turn-helix" evidence="11">
    <location>
        <begin position="1"/>
        <end position="46"/>
    </location>
</feature>
<evidence type="ECO:0000256" key="1">
    <source>
        <dbReference type="ARBA" id="ARBA00008761"/>
    </source>
</evidence>
<evidence type="ECO:0000256" key="2">
    <source>
        <dbReference type="ARBA" id="ARBA00011044"/>
    </source>
</evidence>
<dbReference type="InterPro" id="IPR001959">
    <property type="entry name" value="Transposase"/>
</dbReference>
<dbReference type="InterPro" id="IPR010095">
    <property type="entry name" value="Cas12f1-like_TNB"/>
</dbReference>
<keyword evidence="3" id="KW-0815">Transposition</keyword>
<comment type="similarity">
    <text evidence="2">In the N-terminal section; belongs to the transposase 2 family.</text>
</comment>
<dbReference type="GO" id="GO:0006310">
    <property type="term" value="P:DNA recombination"/>
    <property type="evidence" value="ECO:0007669"/>
    <property type="project" value="UniProtKB-KW"/>
</dbReference>
<feature type="domain" description="Cas12f1-like TNB" evidence="10">
    <location>
        <begin position="294"/>
        <end position="361"/>
    </location>
</feature>
<feature type="region of interest" description="Disordered" evidence="8">
    <location>
        <begin position="218"/>
        <end position="237"/>
    </location>
</feature>
<dbReference type="NCBIfam" id="TIGR01766">
    <property type="entry name" value="IS200/IS605 family accessory protein TnpB-like domain"/>
    <property type="match status" value="1"/>
</dbReference>
<dbReference type="PANTHER" id="PTHR30405">
    <property type="entry name" value="TRANSPOSASE"/>
    <property type="match status" value="1"/>
</dbReference>
<feature type="region of interest" description="Disordered" evidence="8">
    <location>
        <begin position="368"/>
        <end position="403"/>
    </location>
</feature>
<accession>A0A552IN10</accession>
<proteinExistence type="inferred from homology"/>
<evidence type="ECO:0000256" key="6">
    <source>
        <dbReference type="ARBA" id="ARBA00023125"/>
    </source>
</evidence>
<comment type="caution">
    <text evidence="12">The sequence shown here is derived from an EMBL/GenBank/DDBJ whole genome shotgun (WGS) entry which is preliminary data.</text>
</comment>
<keyword evidence="6" id="KW-0238">DNA-binding</keyword>
<dbReference type="InterPro" id="IPR021027">
    <property type="entry name" value="Transposase_put_HTH"/>
</dbReference>
<dbReference type="Pfam" id="PF12323">
    <property type="entry name" value="HTH_OrfB_IS605"/>
    <property type="match status" value="1"/>
</dbReference>
<dbReference type="Proteomes" id="UP000319191">
    <property type="component" value="Unassembled WGS sequence"/>
</dbReference>
<dbReference type="EMBL" id="SFAV01000237">
    <property type="protein sequence ID" value="TRU84866.1"/>
    <property type="molecule type" value="Genomic_DNA"/>
</dbReference>
<sequence>MKARYQYRIYPTNQQKRLLSQLFGCVRVVWNDTLAYCQELYQQGEKKPKYTELSKRLTQIKKTEEKNWLTEVSSIPLQQSLRDLETAYSNFFASCQGERKGKKVKPPKFKKRKSKQSARFTDNGFTVNQHHVTLAKIGDLKVVWSRPLPSKPSSVTVIKDAADRYFLSFVVEIQPETLSDNGQSVGIDLGIATFATLDTGEKINAPKPLKKRLRRLKKAQKNLSRKQKGSNRREKARKRVAKIHGKIKDTRTDFLQKLSTRIVRENQTIILEDLNTSGMVKNRNLSRAISDLGWRSFRDMLSAKSDKYGRNFRIISRWEPTSQRCSCCGNIGGKKALNIREWECLFCGTFHDRDVNAAVNIKVAGGHSETLNGSGGKRKTSVKEAASREASTPFSDHSKKVAW</sequence>